<dbReference type="SUPFAM" id="SSF48452">
    <property type="entry name" value="TPR-like"/>
    <property type="match status" value="1"/>
</dbReference>
<dbReference type="PANTHER" id="PTHR44366:SF1">
    <property type="entry name" value="UDP-N-ACETYLGLUCOSAMINE--PEPTIDE N-ACETYLGLUCOSAMINYLTRANSFERASE 110 KDA SUBUNIT"/>
    <property type="match status" value="1"/>
</dbReference>
<feature type="repeat" description="TPR" evidence="1">
    <location>
        <begin position="272"/>
        <end position="305"/>
    </location>
</feature>
<dbReference type="GO" id="GO:0097363">
    <property type="term" value="F:protein O-acetylglucosaminyltransferase activity"/>
    <property type="evidence" value="ECO:0007669"/>
    <property type="project" value="TreeGrafter"/>
</dbReference>
<organism evidence="3">
    <name type="scientific">Schlesneria paludicola</name>
    <dbReference type="NCBI Taxonomy" id="360056"/>
    <lineage>
        <taxon>Bacteria</taxon>
        <taxon>Pseudomonadati</taxon>
        <taxon>Planctomycetota</taxon>
        <taxon>Planctomycetia</taxon>
        <taxon>Planctomycetales</taxon>
        <taxon>Planctomycetaceae</taxon>
        <taxon>Schlesneria</taxon>
    </lineage>
</organism>
<dbReference type="GO" id="GO:0006493">
    <property type="term" value="P:protein O-linked glycosylation"/>
    <property type="evidence" value="ECO:0007669"/>
    <property type="project" value="InterPro"/>
</dbReference>
<dbReference type="EMBL" id="DSOK01000335">
    <property type="protein sequence ID" value="HEN16172.1"/>
    <property type="molecule type" value="Genomic_DNA"/>
</dbReference>
<protein>
    <submittedName>
        <fullName evidence="3">Tetratricopeptide repeat protein</fullName>
    </submittedName>
</protein>
<evidence type="ECO:0000256" key="2">
    <source>
        <dbReference type="SAM" id="MobiDB-lite"/>
    </source>
</evidence>
<sequence>MPSKLLLRDLIGARVVLIGRFAAMRRPDLVRQLRASGAVVGREVTPATTQVIVGAAGWPLRRNGRLPRGLLVARMLHARQAAPAVLDEASLYADGLPTGGVESQAPSEPDALSFCDHARARILLDLIAAGVSSRRLQRSLWQLGRWFPEARTSWERLSPTWDGGRLVVRLPEGGLVEPCGQRLFDFHEQATASTAVLPIRSNSPDELFRKAVAHEQQGELAPAEETYRELLRREGPDADVCFNLANVLVAQGHSEAALERLWQCVELTPRFAEAWHNLGTVAWELRRFDLAEEAFREALRLCPDFEAAQGGLHAVIRYRAAVQSASGWSRPTVAGAPNSQPPGGWVADHSR</sequence>
<dbReference type="InterPro" id="IPR019734">
    <property type="entry name" value="TPR_rpt"/>
</dbReference>
<feature type="region of interest" description="Disordered" evidence="2">
    <location>
        <begin position="329"/>
        <end position="351"/>
    </location>
</feature>
<dbReference type="PANTHER" id="PTHR44366">
    <property type="entry name" value="UDP-N-ACETYLGLUCOSAMINE--PEPTIDE N-ACETYLGLUCOSAMINYLTRANSFERASE 110 KDA SUBUNIT"/>
    <property type="match status" value="1"/>
</dbReference>
<dbReference type="PROSITE" id="PS50293">
    <property type="entry name" value="TPR_REGION"/>
    <property type="match status" value="1"/>
</dbReference>
<name>A0A7C2P1Y9_9PLAN</name>
<keyword evidence="1" id="KW-0802">TPR repeat</keyword>
<evidence type="ECO:0000313" key="3">
    <source>
        <dbReference type="EMBL" id="HEN16172.1"/>
    </source>
</evidence>
<proteinExistence type="predicted"/>
<dbReference type="InterPro" id="IPR011990">
    <property type="entry name" value="TPR-like_helical_dom_sf"/>
</dbReference>
<evidence type="ECO:0000256" key="1">
    <source>
        <dbReference type="PROSITE-ProRule" id="PRU00339"/>
    </source>
</evidence>
<gene>
    <name evidence="3" type="ORF">ENQ76_11975</name>
</gene>
<dbReference type="InterPro" id="IPR037919">
    <property type="entry name" value="OGT"/>
</dbReference>
<reference evidence="3" key="1">
    <citation type="journal article" date="2020" name="mSystems">
        <title>Genome- and Community-Level Interaction Insights into Carbon Utilization and Element Cycling Functions of Hydrothermarchaeota in Hydrothermal Sediment.</title>
        <authorList>
            <person name="Zhou Z."/>
            <person name="Liu Y."/>
            <person name="Xu W."/>
            <person name="Pan J."/>
            <person name="Luo Z.H."/>
            <person name="Li M."/>
        </authorList>
    </citation>
    <scope>NUCLEOTIDE SEQUENCE [LARGE SCALE GENOMIC DNA]</scope>
    <source>
        <strain evidence="3">SpSt-339</strain>
    </source>
</reference>
<accession>A0A7C2P1Y9</accession>
<dbReference type="SMART" id="SM00028">
    <property type="entry name" value="TPR"/>
    <property type="match status" value="3"/>
</dbReference>
<dbReference type="PROSITE" id="PS50005">
    <property type="entry name" value="TPR"/>
    <property type="match status" value="1"/>
</dbReference>
<comment type="caution">
    <text evidence="3">The sequence shown here is derived from an EMBL/GenBank/DDBJ whole genome shotgun (WGS) entry which is preliminary data.</text>
</comment>
<dbReference type="AlphaFoldDB" id="A0A7C2P1Y9"/>
<dbReference type="Pfam" id="PF13432">
    <property type="entry name" value="TPR_16"/>
    <property type="match status" value="1"/>
</dbReference>
<dbReference type="Gene3D" id="1.25.40.10">
    <property type="entry name" value="Tetratricopeptide repeat domain"/>
    <property type="match status" value="1"/>
</dbReference>